<sequence>MNHLKQIAAKLDEYGIDAMLVTSEPGEFYAVGFHGEGMVIVTRNESRYFTDSRYIEAAGNTVTGAHITMTDRTKNFMVLAEQAVKELNIGKLGIEDGYMTVASYNQYTKLPCELVPAQKLLNDLRACKDEEEIALMVKAQEITDQAFDAILKFIKPGMTEREIAAKLQYEMLCRGADKMSFDPIVVSGPNGSLPHGVPGDRRVQEGEFITMDFGCKYGGYCSDMTRTIAVGEPTEEMKKVYHIVLEAQLAGIAAAKAGVPGKAIDAAARKVIEDAGYGAYFGHGYGHSVGIEIHESPNANLRDETPMPVGAAVSAEPGIYLPGKFGVRIEDVTIFTADGCIDITKSPKELIIL</sequence>
<dbReference type="EMBL" id="JBBMFT010000003">
    <property type="protein sequence ID" value="MEQ2456162.1"/>
    <property type="molecule type" value="Genomic_DNA"/>
</dbReference>
<dbReference type="SUPFAM" id="SSF53092">
    <property type="entry name" value="Creatinase/prolidase N-terminal domain"/>
    <property type="match status" value="1"/>
</dbReference>
<dbReference type="InterPro" id="IPR036005">
    <property type="entry name" value="Creatinase/aminopeptidase-like"/>
</dbReference>
<dbReference type="GO" id="GO:0004177">
    <property type="term" value="F:aminopeptidase activity"/>
    <property type="evidence" value="ECO:0007669"/>
    <property type="project" value="UniProtKB-KW"/>
</dbReference>
<proteinExistence type="predicted"/>
<accession>A0ABV1EQI4</accession>
<dbReference type="InterPro" id="IPR000994">
    <property type="entry name" value="Pept_M24"/>
</dbReference>
<evidence type="ECO:0000259" key="2">
    <source>
        <dbReference type="Pfam" id="PF01321"/>
    </source>
</evidence>
<keyword evidence="3" id="KW-0645">Protease</keyword>
<dbReference type="Proteomes" id="UP001440599">
    <property type="component" value="Unassembled WGS sequence"/>
</dbReference>
<evidence type="ECO:0000313" key="4">
    <source>
        <dbReference type="Proteomes" id="UP001440599"/>
    </source>
</evidence>
<dbReference type="RefSeq" id="WP_349139744.1">
    <property type="nucleotide sequence ID" value="NZ_JBBMFT010000003.1"/>
</dbReference>
<dbReference type="EC" id="3.4.11.9" evidence="3"/>
<organism evidence="3 4">
    <name type="scientific">Flavonifractor hominis</name>
    <dbReference type="NCBI Taxonomy" id="3133178"/>
    <lineage>
        <taxon>Bacteria</taxon>
        <taxon>Bacillati</taxon>
        <taxon>Bacillota</taxon>
        <taxon>Clostridia</taxon>
        <taxon>Eubacteriales</taxon>
        <taxon>Oscillospiraceae</taxon>
        <taxon>Flavonifractor</taxon>
    </lineage>
</organism>
<name>A0ABV1EQI4_9FIRM</name>
<dbReference type="PANTHER" id="PTHR46112:SF3">
    <property type="entry name" value="AMINOPEPTIDASE YPDF"/>
    <property type="match status" value="1"/>
</dbReference>
<protein>
    <submittedName>
        <fullName evidence="3">Aminopeptidase P family protein</fullName>
        <ecNumber evidence="3">3.4.11.9</ecNumber>
    </submittedName>
</protein>
<keyword evidence="3" id="KW-0031">Aminopeptidase</keyword>
<keyword evidence="3" id="KW-0378">Hydrolase</keyword>
<dbReference type="PANTHER" id="PTHR46112">
    <property type="entry name" value="AMINOPEPTIDASE"/>
    <property type="match status" value="1"/>
</dbReference>
<dbReference type="InterPro" id="IPR029149">
    <property type="entry name" value="Creatin/AminoP/Spt16_N"/>
</dbReference>
<reference evidence="3 4" key="1">
    <citation type="submission" date="2024-03" db="EMBL/GenBank/DDBJ databases">
        <title>Human intestinal bacterial collection.</title>
        <authorList>
            <person name="Pauvert C."/>
            <person name="Hitch T.C.A."/>
            <person name="Clavel T."/>
        </authorList>
    </citation>
    <scope>NUCLEOTIDE SEQUENCE [LARGE SCALE GENOMIC DNA]</scope>
    <source>
        <strain evidence="3 4">CLA-AP-H34</strain>
    </source>
</reference>
<gene>
    <name evidence="3" type="ORF">WMO45_06460</name>
</gene>
<dbReference type="InterPro" id="IPR050659">
    <property type="entry name" value="Peptidase_M24B"/>
</dbReference>
<evidence type="ECO:0000259" key="1">
    <source>
        <dbReference type="Pfam" id="PF00557"/>
    </source>
</evidence>
<dbReference type="Pfam" id="PF01321">
    <property type="entry name" value="Creatinase_N"/>
    <property type="match status" value="1"/>
</dbReference>
<feature type="domain" description="Peptidase M24" evidence="1">
    <location>
        <begin position="135"/>
        <end position="336"/>
    </location>
</feature>
<dbReference type="Pfam" id="PF00557">
    <property type="entry name" value="Peptidase_M24"/>
    <property type="match status" value="1"/>
</dbReference>
<dbReference type="SUPFAM" id="SSF55920">
    <property type="entry name" value="Creatinase/aminopeptidase"/>
    <property type="match status" value="1"/>
</dbReference>
<dbReference type="Gene3D" id="3.40.350.10">
    <property type="entry name" value="Creatinase/prolidase N-terminal domain"/>
    <property type="match status" value="1"/>
</dbReference>
<dbReference type="Gene3D" id="3.90.230.10">
    <property type="entry name" value="Creatinase/methionine aminopeptidase superfamily"/>
    <property type="match status" value="1"/>
</dbReference>
<evidence type="ECO:0000313" key="3">
    <source>
        <dbReference type="EMBL" id="MEQ2456162.1"/>
    </source>
</evidence>
<dbReference type="CDD" id="cd01092">
    <property type="entry name" value="APP-like"/>
    <property type="match status" value="1"/>
</dbReference>
<feature type="domain" description="Creatinase N-terminal" evidence="2">
    <location>
        <begin position="4"/>
        <end position="127"/>
    </location>
</feature>
<dbReference type="InterPro" id="IPR000587">
    <property type="entry name" value="Creatinase_N"/>
</dbReference>
<comment type="caution">
    <text evidence="3">The sequence shown here is derived from an EMBL/GenBank/DDBJ whole genome shotgun (WGS) entry which is preliminary data.</text>
</comment>
<keyword evidence="4" id="KW-1185">Reference proteome</keyword>